<evidence type="ECO:0000313" key="2">
    <source>
        <dbReference type="EMBL" id="KAF2879622.1"/>
    </source>
</evidence>
<dbReference type="EMBL" id="VTPC01091113">
    <property type="protein sequence ID" value="KAF2879622.1"/>
    <property type="molecule type" value="Genomic_DNA"/>
</dbReference>
<comment type="caution">
    <text evidence="2">The sequence shown here is derived from an EMBL/GenBank/DDBJ whole genome shotgun (WGS) entry which is preliminary data.</text>
</comment>
<accession>A0A8K0C8A0</accession>
<reference evidence="2" key="1">
    <citation type="submission" date="2019-08" db="EMBL/GenBank/DDBJ databases">
        <title>The genome of the North American firefly Photinus pyralis.</title>
        <authorList>
            <consortium name="Photinus pyralis genome working group"/>
            <person name="Fallon T.R."/>
            <person name="Sander Lower S.E."/>
            <person name="Weng J.-K."/>
        </authorList>
    </citation>
    <scope>NUCLEOTIDE SEQUENCE</scope>
    <source>
        <strain evidence="2">TRF0915ILg1</strain>
        <tissue evidence="2">Whole body</tissue>
    </source>
</reference>
<dbReference type="AlphaFoldDB" id="A0A8K0C8A0"/>
<dbReference type="Proteomes" id="UP000801492">
    <property type="component" value="Unassembled WGS sequence"/>
</dbReference>
<gene>
    <name evidence="2" type="ORF">ILUMI_26551</name>
</gene>
<feature type="region of interest" description="Disordered" evidence="1">
    <location>
        <begin position="189"/>
        <end position="211"/>
    </location>
</feature>
<proteinExistence type="predicted"/>
<name>A0A8K0C8A0_IGNLU</name>
<evidence type="ECO:0000313" key="3">
    <source>
        <dbReference type="Proteomes" id="UP000801492"/>
    </source>
</evidence>
<protein>
    <submittedName>
        <fullName evidence="2">Uncharacterized protein</fullName>
    </submittedName>
</protein>
<evidence type="ECO:0000256" key="1">
    <source>
        <dbReference type="SAM" id="MobiDB-lite"/>
    </source>
</evidence>
<keyword evidence="3" id="KW-1185">Reference proteome</keyword>
<organism evidence="2 3">
    <name type="scientific">Ignelater luminosus</name>
    <name type="common">Cucubano</name>
    <name type="synonym">Pyrophorus luminosus</name>
    <dbReference type="NCBI Taxonomy" id="2038154"/>
    <lineage>
        <taxon>Eukaryota</taxon>
        <taxon>Metazoa</taxon>
        <taxon>Ecdysozoa</taxon>
        <taxon>Arthropoda</taxon>
        <taxon>Hexapoda</taxon>
        <taxon>Insecta</taxon>
        <taxon>Pterygota</taxon>
        <taxon>Neoptera</taxon>
        <taxon>Endopterygota</taxon>
        <taxon>Coleoptera</taxon>
        <taxon>Polyphaga</taxon>
        <taxon>Elateriformia</taxon>
        <taxon>Elateroidea</taxon>
        <taxon>Elateridae</taxon>
        <taxon>Agrypninae</taxon>
        <taxon>Pyrophorini</taxon>
        <taxon>Ignelater</taxon>
    </lineage>
</organism>
<feature type="region of interest" description="Disordered" evidence="1">
    <location>
        <begin position="1"/>
        <end position="26"/>
    </location>
</feature>
<sequence>MMLKLESRKIKENSERNDRSAFGRSEGDNRLCKGQIITGRVKAVKEQEVTNDAAFAGYKRHGRKNLNNRNVNKEQNFPFRYPNCGDIHICPEARRPVCEKLQQAGLEVIFRKDQVLIKKGAKTVLTSQLEGNFFIAKMKIAEKMTAYIAPAEASMIIAEWNIHRSKELWREAVRTFAYLKNRTETSVLPNKITPSEMRNGRKPNISKMKSS</sequence>